<feature type="transmembrane region" description="Helical" evidence="1">
    <location>
        <begin position="6"/>
        <end position="24"/>
    </location>
</feature>
<proteinExistence type="predicted"/>
<evidence type="ECO:0000313" key="3">
    <source>
        <dbReference type="Proteomes" id="UP000469385"/>
    </source>
</evidence>
<keyword evidence="1" id="KW-1133">Transmembrane helix</keyword>
<protein>
    <submittedName>
        <fullName evidence="2">Uncharacterized protein</fullName>
    </submittedName>
</protein>
<evidence type="ECO:0000313" key="2">
    <source>
        <dbReference type="EMBL" id="MVQ30923.1"/>
    </source>
</evidence>
<feature type="transmembrane region" description="Helical" evidence="1">
    <location>
        <begin position="61"/>
        <end position="78"/>
    </location>
</feature>
<dbReference type="AlphaFoldDB" id="A0A6N8IY49"/>
<keyword evidence="3" id="KW-1185">Reference proteome</keyword>
<dbReference type="Proteomes" id="UP000469385">
    <property type="component" value="Unassembled WGS sequence"/>
</dbReference>
<keyword evidence="1" id="KW-0812">Transmembrane</keyword>
<dbReference type="Pfam" id="PF19447">
    <property type="entry name" value="DUF5985"/>
    <property type="match status" value="1"/>
</dbReference>
<gene>
    <name evidence="2" type="ORF">GON04_15800</name>
</gene>
<feature type="transmembrane region" description="Helical" evidence="1">
    <location>
        <begin position="31"/>
        <end position="55"/>
    </location>
</feature>
<evidence type="ECO:0000256" key="1">
    <source>
        <dbReference type="SAM" id="Phobius"/>
    </source>
</evidence>
<keyword evidence="1" id="KW-0472">Membrane</keyword>
<dbReference type="RefSeq" id="WP_157399025.1">
    <property type="nucleotide sequence ID" value="NZ_WSEL01000009.1"/>
</dbReference>
<name>A0A6N8IY49_9BURK</name>
<sequence length="85" mass="9904">MNDLLAGAVAMGFALIGLFFLRFWRRTGDRFFLYFAASFWIETANRIALSLVPYASEHEPVFYLVRLLGYALILVAIWQKNRARR</sequence>
<reference evidence="2 3" key="1">
    <citation type="submission" date="2019-12" db="EMBL/GenBank/DDBJ databases">
        <authorList>
            <person name="Huq M.A."/>
        </authorList>
    </citation>
    <scope>NUCLEOTIDE SEQUENCE [LARGE SCALE GENOMIC DNA]</scope>
    <source>
        <strain evidence="2 3">MAH-25</strain>
    </source>
</reference>
<comment type="caution">
    <text evidence="2">The sequence shown here is derived from an EMBL/GenBank/DDBJ whole genome shotgun (WGS) entry which is preliminary data.</text>
</comment>
<organism evidence="2 3">
    <name type="scientific">Ramlibacter pinisoli</name>
    <dbReference type="NCBI Taxonomy" id="2682844"/>
    <lineage>
        <taxon>Bacteria</taxon>
        <taxon>Pseudomonadati</taxon>
        <taxon>Pseudomonadota</taxon>
        <taxon>Betaproteobacteria</taxon>
        <taxon>Burkholderiales</taxon>
        <taxon>Comamonadaceae</taxon>
        <taxon>Ramlibacter</taxon>
    </lineage>
</organism>
<dbReference type="EMBL" id="WSEL01000009">
    <property type="protein sequence ID" value="MVQ30923.1"/>
    <property type="molecule type" value="Genomic_DNA"/>
</dbReference>
<accession>A0A6N8IY49</accession>
<dbReference type="InterPro" id="IPR046027">
    <property type="entry name" value="DUF5985"/>
</dbReference>